<evidence type="ECO:0000256" key="4">
    <source>
        <dbReference type="ARBA" id="ARBA00022969"/>
    </source>
</evidence>
<organism evidence="7 8">
    <name type="scientific">Amycolatopsis ultiminotia</name>
    <dbReference type="NCBI Taxonomy" id="543629"/>
    <lineage>
        <taxon>Bacteria</taxon>
        <taxon>Bacillati</taxon>
        <taxon>Actinomycetota</taxon>
        <taxon>Actinomycetes</taxon>
        <taxon>Pseudonocardiales</taxon>
        <taxon>Pseudonocardiaceae</taxon>
        <taxon>Amycolatopsis</taxon>
    </lineage>
</organism>
<evidence type="ECO:0000256" key="3">
    <source>
        <dbReference type="ARBA" id="ARBA00022618"/>
    </source>
</evidence>
<name>A0ABP6WQE7_9PSEU</name>
<dbReference type="InterPro" id="IPR038658">
    <property type="entry name" value="SsgB_sf"/>
</dbReference>
<dbReference type="Gene3D" id="2.30.31.20">
    <property type="entry name" value="Sporulation-specific cell division protein SsgB"/>
    <property type="match status" value="1"/>
</dbReference>
<dbReference type="Pfam" id="PF04686">
    <property type="entry name" value="SsgA"/>
    <property type="match status" value="1"/>
</dbReference>
<evidence type="ECO:0000313" key="8">
    <source>
        <dbReference type="Proteomes" id="UP001500689"/>
    </source>
</evidence>
<evidence type="ECO:0000313" key="7">
    <source>
        <dbReference type="EMBL" id="GAA3554317.1"/>
    </source>
</evidence>
<comment type="caution">
    <text evidence="7">The sequence shown here is derived from an EMBL/GenBank/DDBJ whole genome shotgun (WGS) entry which is preliminary data.</text>
</comment>
<keyword evidence="6" id="KW-0131">Cell cycle</keyword>
<keyword evidence="4" id="KW-0749">Sporulation</keyword>
<gene>
    <name evidence="7" type="ORF">GCM10022222_42470</name>
</gene>
<dbReference type="InterPro" id="IPR006776">
    <property type="entry name" value="SsgB"/>
</dbReference>
<keyword evidence="5" id="KW-0717">Septation</keyword>
<evidence type="ECO:0000256" key="1">
    <source>
        <dbReference type="ARBA" id="ARBA00004431"/>
    </source>
</evidence>
<comment type="subcellular location">
    <subcellularLocation>
        <location evidence="1">Cell septum</location>
    </subcellularLocation>
</comment>
<evidence type="ECO:0000256" key="6">
    <source>
        <dbReference type="ARBA" id="ARBA00023306"/>
    </source>
</evidence>
<proteinExistence type="inferred from homology"/>
<sequence length="141" mass="15743">MLSSFEFESLFPQDDFVDVEMTAYLNGLAPVPARLLYEQADPWAVTLVLDCAEREREWLFSRDLLAEGMLFVAGEGDVRVVPDGDRVWVELDVPAGRAELAFGRAELEKALDAVEGLVPSGAEAEFFDWDREWDLLTGEAA</sequence>
<dbReference type="Proteomes" id="UP001500689">
    <property type="component" value="Unassembled WGS sequence"/>
</dbReference>
<evidence type="ECO:0000256" key="5">
    <source>
        <dbReference type="ARBA" id="ARBA00023210"/>
    </source>
</evidence>
<reference evidence="8" key="1">
    <citation type="journal article" date="2019" name="Int. J. Syst. Evol. Microbiol.">
        <title>The Global Catalogue of Microorganisms (GCM) 10K type strain sequencing project: providing services to taxonomists for standard genome sequencing and annotation.</title>
        <authorList>
            <consortium name="The Broad Institute Genomics Platform"/>
            <consortium name="The Broad Institute Genome Sequencing Center for Infectious Disease"/>
            <person name="Wu L."/>
            <person name="Ma J."/>
        </authorList>
    </citation>
    <scope>NUCLEOTIDE SEQUENCE [LARGE SCALE GENOMIC DNA]</scope>
    <source>
        <strain evidence="8">JCM 16898</strain>
    </source>
</reference>
<keyword evidence="8" id="KW-1185">Reference proteome</keyword>
<dbReference type="RefSeq" id="WP_344862362.1">
    <property type="nucleotide sequence ID" value="NZ_BAAAZN010000008.1"/>
</dbReference>
<accession>A0ABP6WQE7</accession>
<keyword evidence="3" id="KW-0132">Cell division</keyword>
<comment type="similarity">
    <text evidence="2">Belongs to the SsgA family.</text>
</comment>
<protein>
    <submittedName>
        <fullName evidence="7">SsgA family sporulation/cell division regulator</fullName>
    </submittedName>
</protein>
<dbReference type="EMBL" id="BAAAZN010000008">
    <property type="protein sequence ID" value="GAA3554317.1"/>
    <property type="molecule type" value="Genomic_DNA"/>
</dbReference>
<evidence type="ECO:0000256" key="2">
    <source>
        <dbReference type="ARBA" id="ARBA00009323"/>
    </source>
</evidence>